<dbReference type="AlphaFoldDB" id="A0AAW3TUF7"/>
<name>A0AAW3TUF7_9SPHN</name>
<protein>
    <submittedName>
        <fullName evidence="2">Uncharacterized protein</fullName>
    </submittedName>
</protein>
<keyword evidence="1" id="KW-0472">Membrane</keyword>
<comment type="caution">
    <text evidence="2">The sequence shown here is derived from an EMBL/GenBank/DDBJ whole genome shotgun (WGS) entry which is preliminary data.</text>
</comment>
<keyword evidence="3" id="KW-1185">Reference proteome</keyword>
<keyword evidence="1" id="KW-0812">Transmembrane</keyword>
<evidence type="ECO:0000256" key="1">
    <source>
        <dbReference type="SAM" id="Phobius"/>
    </source>
</evidence>
<evidence type="ECO:0000313" key="3">
    <source>
        <dbReference type="Proteomes" id="UP000528945"/>
    </source>
</evidence>
<dbReference type="Proteomes" id="UP000528945">
    <property type="component" value="Unassembled WGS sequence"/>
</dbReference>
<dbReference type="RefSeq" id="WP_167509689.1">
    <property type="nucleotide sequence ID" value="NZ_JACIDB010000008.1"/>
</dbReference>
<reference evidence="2 3" key="1">
    <citation type="submission" date="2020-08" db="EMBL/GenBank/DDBJ databases">
        <title>Genomic Encyclopedia of Type Strains, Phase IV (KMG-IV): sequencing the most valuable type-strain genomes for metagenomic binning, comparative biology and taxonomic classification.</title>
        <authorList>
            <person name="Goeker M."/>
        </authorList>
    </citation>
    <scope>NUCLEOTIDE SEQUENCE [LARGE SCALE GENOMIC DNA]</scope>
    <source>
        <strain evidence="2 3">DSM 15581</strain>
    </source>
</reference>
<proteinExistence type="predicted"/>
<organism evidence="2 3">
    <name type="scientific">Sphingomonas aquatilis</name>
    <dbReference type="NCBI Taxonomy" id="93063"/>
    <lineage>
        <taxon>Bacteria</taxon>
        <taxon>Pseudomonadati</taxon>
        <taxon>Pseudomonadota</taxon>
        <taxon>Alphaproteobacteria</taxon>
        <taxon>Sphingomonadales</taxon>
        <taxon>Sphingomonadaceae</taxon>
        <taxon>Sphingomonas</taxon>
    </lineage>
</organism>
<keyword evidence="1" id="KW-1133">Transmembrane helix</keyword>
<sequence>MLMVAITLADGSRAVVPMMMAANVVVTAIYAVVTVTFCHWFARRIVKQIGKT</sequence>
<gene>
    <name evidence="2" type="ORF">GGR47_003065</name>
</gene>
<dbReference type="EMBL" id="JACIDB010000008">
    <property type="protein sequence ID" value="MBB3876803.1"/>
    <property type="molecule type" value="Genomic_DNA"/>
</dbReference>
<evidence type="ECO:0000313" key="2">
    <source>
        <dbReference type="EMBL" id="MBB3876803.1"/>
    </source>
</evidence>
<accession>A0AAW3TUF7</accession>
<feature type="transmembrane region" description="Helical" evidence="1">
    <location>
        <begin position="24"/>
        <end position="42"/>
    </location>
</feature>